<accession>A0ABP0NYX8</accession>
<dbReference type="EMBL" id="CAXAMN010022395">
    <property type="protein sequence ID" value="CAK9069011.1"/>
    <property type="molecule type" value="Genomic_DNA"/>
</dbReference>
<protein>
    <submittedName>
        <fullName evidence="2">Uncharacterized protein</fullName>
    </submittedName>
</protein>
<keyword evidence="3" id="KW-1185">Reference proteome</keyword>
<reference evidence="2 3" key="1">
    <citation type="submission" date="2024-02" db="EMBL/GenBank/DDBJ databases">
        <authorList>
            <person name="Chen Y."/>
            <person name="Shah S."/>
            <person name="Dougan E. K."/>
            <person name="Thang M."/>
            <person name="Chan C."/>
        </authorList>
    </citation>
    <scope>NUCLEOTIDE SEQUENCE [LARGE SCALE GENOMIC DNA]</scope>
</reference>
<feature type="compositionally biased region" description="Basic and acidic residues" evidence="1">
    <location>
        <begin position="211"/>
        <end position="226"/>
    </location>
</feature>
<feature type="compositionally biased region" description="Basic and acidic residues" evidence="1">
    <location>
        <begin position="137"/>
        <end position="161"/>
    </location>
</feature>
<proteinExistence type="predicted"/>
<feature type="compositionally biased region" description="Low complexity" evidence="1">
    <location>
        <begin position="227"/>
        <end position="263"/>
    </location>
</feature>
<gene>
    <name evidence="2" type="ORF">CCMP2556_LOCUS33920</name>
</gene>
<feature type="compositionally biased region" description="Basic residues" evidence="1">
    <location>
        <begin position="269"/>
        <end position="281"/>
    </location>
</feature>
<feature type="compositionally biased region" description="Basic and acidic residues" evidence="1">
    <location>
        <begin position="86"/>
        <end position="102"/>
    </location>
</feature>
<sequence>MPLYKCTEKDPVKPRILKKEFSEVTVGSDGFPAMLATSGSESQSEASIPESLAHSHPPVLKKDWRSQAGRELKKKPAGKEVAQSSKKVEKGQGLYKRDEKTKQHGVSQKSSPSRSKSVHRTGNRKDSWEEWEWEDGGWERRSWQNKPWWEKGDSREREDWGAGKPGESTTSGSYRERQRLHHIQAKHGQPRNQEELDLQRLSAMGQSRFKRLADRKERRAKEEAAKQEAFQAGANWHSASTSPAKGSKPKGKGTSPKGKGTSPAGTKGSKPKGKARPNNKKALLKVFLQNEGNLKKNDHFMKEMVRLTEVSGKKEKEQWVQRGSIKVRKDPKDLAEWQFALEEEIKYKTTEEAHEKQACASGKAEAVAFMKVKAAGLMGMDDPSGLAEQALADVGAGNKKSVLAIKDKDASTHDEVETEAEPSPKKKKAADPDAEEAELLSDIGASSNKDLATKRVLKMVALLEKVKKDSKVDSSTPKGKKLLDCLQELKKLQKTGTKLNMETAKQQLFEEAFVQASVWPKYSLQEEDLCKRVFSALDKGKALRKGYKIGPSVQSLAFAAAKSGVTAHDIQDLSSLGNFGRNQNHVAGQLTSKFCKSEELDVPFPYFFEAPVMKKGADKWFLATEKLAVFLPHEWFAWMQSHSNVSGISQLQNLWEEHDPSDPKLHNSTLKSQRDQCLPLMVHADGGAFQKFDSITIISFRSLLSDENVSSSQMLLAAVPKSCQNKTADFKDDTMSAVWEVLTWSFSHLFYGKYPEHDHLGKAWPQKSQRAEKAGSHLWEDKLRGTLFQFSADGEFLQNDLRLPGWSHSSVCVHCKANKSCTPHNDYRPNAKWRSSLAKPGTPLPGGHPVSKVPGLNIFTVGYDTLHCLEEGVSAHTLANCLFDLIIKPGGLGAGSQDQNLQRMYKLIRQQYLELGIESSNQIKKLTLSNFTCKNQKYDRFPEITGYKARHIRYLVPVMKEIIQEYTDHEDPYCKHRWECLVNLTHMYDLMDSNGLHMSKEDSKAFKKVCDLTLLHYSRCAKLSIDQGFLQWNTVHKHHLVAHMGYQAAFMNPRFMSTYSGETMVGYQASLAHSCLNGSAPHLVAEKVLWKFRLGWHLRMERRLCLQPVMTLESLEQKAVPCTKAMP</sequence>
<feature type="compositionally biased region" description="Polar residues" evidence="1">
    <location>
        <begin position="37"/>
        <end position="46"/>
    </location>
</feature>
<feature type="compositionally biased region" description="Basic residues" evidence="1">
    <location>
        <begin position="178"/>
        <end position="189"/>
    </location>
</feature>
<evidence type="ECO:0000313" key="2">
    <source>
        <dbReference type="EMBL" id="CAK9069011.1"/>
    </source>
</evidence>
<evidence type="ECO:0000313" key="3">
    <source>
        <dbReference type="Proteomes" id="UP001642484"/>
    </source>
</evidence>
<feature type="compositionally biased region" description="Basic and acidic residues" evidence="1">
    <location>
        <begin position="60"/>
        <end position="71"/>
    </location>
</feature>
<organism evidence="2 3">
    <name type="scientific">Durusdinium trenchii</name>
    <dbReference type="NCBI Taxonomy" id="1381693"/>
    <lineage>
        <taxon>Eukaryota</taxon>
        <taxon>Sar</taxon>
        <taxon>Alveolata</taxon>
        <taxon>Dinophyceae</taxon>
        <taxon>Suessiales</taxon>
        <taxon>Symbiodiniaceae</taxon>
        <taxon>Durusdinium</taxon>
    </lineage>
</organism>
<name>A0ABP0NYX8_9DINO</name>
<feature type="region of interest" description="Disordered" evidence="1">
    <location>
        <begin position="27"/>
        <end position="281"/>
    </location>
</feature>
<evidence type="ECO:0000256" key="1">
    <source>
        <dbReference type="SAM" id="MobiDB-lite"/>
    </source>
</evidence>
<feature type="region of interest" description="Disordered" evidence="1">
    <location>
        <begin position="407"/>
        <end position="434"/>
    </location>
</feature>
<comment type="caution">
    <text evidence="2">The sequence shown here is derived from an EMBL/GenBank/DDBJ whole genome shotgun (WGS) entry which is preliminary data.</text>
</comment>
<dbReference type="Proteomes" id="UP001642484">
    <property type="component" value="Unassembled WGS sequence"/>
</dbReference>